<name>A0A381VH00_9ZZZZ</name>
<reference evidence="10" key="1">
    <citation type="submission" date="2018-05" db="EMBL/GenBank/DDBJ databases">
        <authorList>
            <person name="Lanie J.A."/>
            <person name="Ng W.-L."/>
            <person name="Kazmierczak K.M."/>
            <person name="Andrzejewski T.M."/>
            <person name="Davidsen T.M."/>
            <person name="Wayne K.J."/>
            <person name="Tettelin H."/>
            <person name="Glass J.I."/>
            <person name="Rusch D."/>
            <person name="Podicherti R."/>
            <person name="Tsui H.-C.T."/>
            <person name="Winkler M.E."/>
        </authorList>
    </citation>
    <scope>NUCLEOTIDE SEQUENCE</scope>
</reference>
<dbReference type="AlphaFoldDB" id="A0A381VH00"/>
<evidence type="ECO:0000256" key="6">
    <source>
        <dbReference type="ARBA" id="ARBA00022989"/>
    </source>
</evidence>
<dbReference type="EMBL" id="UINC01008818">
    <property type="protein sequence ID" value="SVA39625.1"/>
    <property type="molecule type" value="Genomic_DNA"/>
</dbReference>
<keyword evidence="4" id="KW-1003">Cell membrane</keyword>
<keyword evidence="7 8" id="KW-0472">Membrane</keyword>
<feature type="transmembrane region" description="Helical" evidence="8">
    <location>
        <begin position="102"/>
        <end position="124"/>
    </location>
</feature>
<evidence type="ECO:0000259" key="9">
    <source>
        <dbReference type="PROSITE" id="PS50928"/>
    </source>
</evidence>
<evidence type="ECO:0000313" key="10">
    <source>
        <dbReference type="EMBL" id="SVA39625.1"/>
    </source>
</evidence>
<feature type="domain" description="ABC transmembrane type-1" evidence="9">
    <location>
        <begin position="65"/>
        <end position="253"/>
    </location>
</feature>
<gene>
    <name evidence="10" type="ORF">METZ01_LOCUS92479</name>
</gene>
<dbReference type="PROSITE" id="PS50928">
    <property type="entry name" value="ABC_TM1"/>
    <property type="match status" value="1"/>
</dbReference>
<feature type="transmembrane region" description="Helical" evidence="8">
    <location>
        <begin position="130"/>
        <end position="153"/>
    </location>
</feature>
<evidence type="ECO:0000256" key="4">
    <source>
        <dbReference type="ARBA" id="ARBA00022475"/>
    </source>
</evidence>
<evidence type="ECO:0000256" key="3">
    <source>
        <dbReference type="ARBA" id="ARBA00022448"/>
    </source>
</evidence>
<sequence length="271" mass="30057">MKVSGHRFDSLFIYAMVYLTFLYGPVLVLPLFSFNDSLYVAFPLKGFTLDWYHAMANQTQLVNSLLNSLKVAAIVSVISTILGTLAAKGVTRYRITGHGTIVGFIMIPLVIPLIILGISLLVLINSVGLPLSLFTIGISHVLITVPFAMMVMISRLEGFDKHLEETSWDLGESNWVTFWRVTFPLVLPGIVASLLLCFTWSFDEFILAFFLAGKEPTLPLYIWSQLRFPKKLPNVLALGTCILLASAVMIIVASKIRSIGLKSDQKTENLV</sequence>
<feature type="transmembrane region" description="Helical" evidence="8">
    <location>
        <begin position="185"/>
        <end position="212"/>
    </location>
</feature>
<dbReference type="Pfam" id="PF00528">
    <property type="entry name" value="BPD_transp_1"/>
    <property type="match status" value="1"/>
</dbReference>
<evidence type="ECO:0000256" key="7">
    <source>
        <dbReference type="ARBA" id="ARBA00023136"/>
    </source>
</evidence>
<feature type="transmembrane region" description="Helical" evidence="8">
    <location>
        <begin position="12"/>
        <end position="34"/>
    </location>
</feature>
<dbReference type="GO" id="GO:0005886">
    <property type="term" value="C:plasma membrane"/>
    <property type="evidence" value="ECO:0007669"/>
    <property type="project" value="UniProtKB-SubCell"/>
</dbReference>
<evidence type="ECO:0000256" key="5">
    <source>
        <dbReference type="ARBA" id="ARBA00022692"/>
    </source>
</evidence>
<accession>A0A381VH00</accession>
<feature type="transmembrane region" description="Helical" evidence="8">
    <location>
        <begin position="71"/>
        <end position="90"/>
    </location>
</feature>
<evidence type="ECO:0000256" key="8">
    <source>
        <dbReference type="SAM" id="Phobius"/>
    </source>
</evidence>
<evidence type="ECO:0000256" key="1">
    <source>
        <dbReference type="ARBA" id="ARBA00004651"/>
    </source>
</evidence>
<dbReference type="PANTHER" id="PTHR43848">
    <property type="entry name" value="PUTRESCINE TRANSPORT SYSTEM PERMEASE PROTEIN POTI"/>
    <property type="match status" value="1"/>
</dbReference>
<dbReference type="PANTHER" id="PTHR43848:SF2">
    <property type="entry name" value="PUTRESCINE TRANSPORT SYSTEM PERMEASE PROTEIN POTI"/>
    <property type="match status" value="1"/>
</dbReference>
<dbReference type="InterPro" id="IPR051789">
    <property type="entry name" value="Bact_Polyamine_Transport"/>
</dbReference>
<comment type="similarity">
    <text evidence="2">Belongs to the binding-protein-dependent transport system permease family. CysTW subfamily.</text>
</comment>
<dbReference type="Gene3D" id="1.10.3720.10">
    <property type="entry name" value="MetI-like"/>
    <property type="match status" value="1"/>
</dbReference>
<keyword evidence="5 8" id="KW-0812">Transmembrane</keyword>
<dbReference type="InterPro" id="IPR000515">
    <property type="entry name" value="MetI-like"/>
</dbReference>
<protein>
    <recommendedName>
        <fullName evidence="9">ABC transmembrane type-1 domain-containing protein</fullName>
    </recommendedName>
</protein>
<comment type="subcellular location">
    <subcellularLocation>
        <location evidence="1">Cell membrane</location>
        <topology evidence="1">Multi-pass membrane protein</topology>
    </subcellularLocation>
</comment>
<dbReference type="InterPro" id="IPR035906">
    <property type="entry name" value="MetI-like_sf"/>
</dbReference>
<keyword evidence="6 8" id="KW-1133">Transmembrane helix</keyword>
<dbReference type="SUPFAM" id="SSF161098">
    <property type="entry name" value="MetI-like"/>
    <property type="match status" value="1"/>
</dbReference>
<organism evidence="10">
    <name type="scientific">marine metagenome</name>
    <dbReference type="NCBI Taxonomy" id="408172"/>
    <lineage>
        <taxon>unclassified sequences</taxon>
        <taxon>metagenomes</taxon>
        <taxon>ecological metagenomes</taxon>
    </lineage>
</organism>
<evidence type="ECO:0000256" key="2">
    <source>
        <dbReference type="ARBA" id="ARBA00007069"/>
    </source>
</evidence>
<feature type="transmembrane region" description="Helical" evidence="8">
    <location>
        <begin position="232"/>
        <end position="253"/>
    </location>
</feature>
<proteinExistence type="inferred from homology"/>
<keyword evidence="3" id="KW-0813">Transport</keyword>
<dbReference type="CDD" id="cd06261">
    <property type="entry name" value="TM_PBP2"/>
    <property type="match status" value="1"/>
</dbReference>
<dbReference type="GO" id="GO:0055085">
    <property type="term" value="P:transmembrane transport"/>
    <property type="evidence" value="ECO:0007669"/>
    <property type="project" value="InterPro"/>
</dbReference>